<dbReference type="PANTHER" id="PTHR30466">
    <property type="entry name" value="FLAVIN REDUCTASE"/>
    <property type="match status" value="1"/>
</dbReference>
<reference evidence="4" key="1">
    <citation type="submission" date="2015-04" db="EMBL/GenBank/DDBJ databases">
        <title>Physiological reanalysis, assessment of diazotrophy, and genome sequences of multiple isolates of Streptomyces thermoautotrophicus.</title>
        <authorList>
            <person name="MacKellar D.C."/>
            <person name="Lieber L."/>
            <person name="Norman J."/>
            <person name="Bolger A."/>
            <person name="Tobin C."/>
            <person name="Murray J.W."/>
            <person name="Chang R."/>
            <person name="Ford T."/>
            <person name="Nguyen P.Q."/>
            <person name="Woodward J."/>
            <person name="Permingeat H."/>
            <person name="Joshi N.S."/>
            <person name="Silver P.A."/>
            <person name="Usadel B."/>
            <person name="Rutherford A.W."/>
            <person name="Friesen M."/>
            <person name="Prell J."/>
        </authorList>
    </citation>
    <scope>NUCLEOTIDE SEQUENCE [LARGE SCALE GENOMIC DNA]</scope>
    <source>
        <strain evidence="4">H1</strain>
    </source>
</reference>
<sequence length="175" mass="18834">MTRYDPHAPPALSAEEFKAALAQFATGVVLVTSDDDGEDAAMTASAFLSLSIDPPLVLLSVRAGSRMHGVLTRQPHWAASVLSAGQQPVAARFAVSQRPTDRLLFADLAHHRGPYTGALILDHALAAVECRTEQVVPAGDHTLVIGRVLAAERRNPDAPALLRFRSRYRTLPPRS</sequence>
<dbReference type="InterPro" id="IPR002563">
    <property type="entry name" value="Flavin_Rdtase-like_dom"/>
</dbReference>
<dbReference type="GO" id="GO:0010181">
    <property type="term" value="F:FMN binding"/>
    <property type="evidence" value="ECO:0007669"/>
    <property type="project" value="InterPro"/>
</dbReference>
<evidence type="ECO:0000256" key="1">
    <source>
        <dbReference type="ARBA" id="ARBA00023002"/>
    </source>
</evidence>
<dbReference type="GO" id="GO:0042602">
    <property type="term" value="F:riboflavin reductase (NADPH) activity"/>
    <property type="evidence" value="ECO:0007669"/>
    <property type="project" value="TreeGrafter"/>
</dbReference>
<dbReference type="PATRIC" id="fig|1469144.10.peg.1738"/>
<dbReference type="SMART" id="SM00903">
    <property type="entry name" value="Flavin_Reduct"/>
    <property type="match status" value="1"/>
</dbReference>
<accession>A0A132MQ25</accession>
<dbReference type="EMBL" id="LAXD01000001">
    <property type="protein sequence ID" value="KWW99950.1"/>
    <property type="molecule type" value="Genomic_DNA"/>
</dbReference>
<dbReference type="Proteomes" id="UP000070188">
    <property type="component" value="Unassembled WGS sequence"/>
</dbReference>
<evidence type="ECO:0000313" key="3">
    <source>
        <dbReference type="EMBL" id="KWW99950.1"/>
    </source>
</evidence>
<dbReference type="Gene3D" id="2.30.110.10">
    <property type="entry name" value="Electron Transport, Fmn-binding Protein, Chain A"/>
    <property type="match status" value="1"/>
</dbReference>
<gene>
    <name evidence="3" type="ORF">LI90_1590</name>
</gene>
<dbReference type="InterPro" id="IPR012349">
    <property type="entry name" value="Split_barrel_FMN-bd"/>
</dbReference>
<dbReference type="GO" id="GO:0006208">
    <property type="term" value="P:pyrimidine nucleobase catabolic process"/>
    <property type="evidence" value="ECO:0007669"/>
    <property type="project" value="TreeGrafter"/>
</dbReference>
<organism evidence="3 4">
    <name type="scientific">Carbonactinospora thermoautotrophica</name>
    <dbReference type="NCBI Taxonomy" id="1469144"/>
    <lineage>
        <taxon>Bacteria</taxon>
        <taxon>Bacillati</taxon>
        <taxon>Actinomycetota</taxon>
        <taxon>Actinomycetes</taxon>
        <taxon>Kitasatosporales</taxon>
        <taxon>Carbonactinosporaceae</taxon>
        <taxon>Carbonactinospora</taxon>
    </lineage>
</organism>
<dbReference type="AlphaFoldDB" id="A0A132MQ25"/>
<feature type="domain" description="Flavin reductase like" evidence="2">
    <location>
        <begin position="21"/>
        <end position="170"/>
    </location>
</feature>
<keyword evidence="1" id="KW-0560">Oxidoreductase</keyword>
<keyword evidence="4" id="KW-1185">Reference proteome</keyword>
<evidence type="ECO:0000313" key="4">
    <source>
        <dbReference type="Proteomes" id="UP000070188"/>
    </source>
</evidence>
<evidence type="ECO:0000259" key="2">
    <source>
        <dbReference type="SMART" id="SM00903"/>
    </source>
</evidence>
<protein>
    <submittedName>
        <fullName evidence="3">FMN-binding flavin reductase domain protein</fullName>
    </submittedName>
</protein>
<dbReference type="InterPro" id="IPR050268">
    <property type="entry name" value="NADH-dep_flavin_reductase"/>
</dbReference>
<dbReference type="Pfam" id="PF01613">
    <property type="entry name" value="Flavin_Reduct"/>
    <property type="match status" value="1"/>
</dbReference>
<dbReference type="STRING" id="1469144.LI90_1590"/>
<comment type="caution">
    <text evidence="3">The sequence shown here is derived from an EMBL/GenBank/DDBJ whole genome shotgun (WGS) entry which is preliminary data.</text>
</comment>
<name>A0A132MQ25_9ACTN</name>
<proteinExistence type="predicted"/>
<dbReference type="SUPFAM" id="SSF50475">
    <property type="entry name" value="FMN-binding split barrel"/>
    <property type="match status" value="1"/>
</dbReference>
<dbReference type="PANTHER" id="PTHR30466:SF1">
    <property type="entry name" value="FMN REDUCTASE (NADH) RUTF"/>
    <property type="match status" value="1"/>
</dbReference>